<name>J3NVV1_GAET3</name>
<dbReference type="RefSeq" id="XP_009221480.1">
    <property type="nucleotide sequence ID" value="XM_009223216.1"/>
</dbReference>
<dbReference type="HOGENOM" id="CLU_083371_0_0_1"/>
<dbReference type="InterPro" id="IPR055481">
    <property type="entry name" value="DUF7053"/>
</dbReference>
<dbReference type="EnsemblFungi" id="EJT75480">
    <property type="protein sequence ID" value="EJT75480"/>
    <property type="gene ID" value="GGTG_05413"/>
</dbReference>
<dbReference type="Pfam" id="PF23155">
    <property type="entry name" value="DUF7053"/>
    <property type="match status" value="1"/>
</dbReference>
<reference evidence="3" key="5">
    <citation type="submission" date="2018-04" db="UniProtKB">
        <authorList>
            <consortium name="EnsemblFungi"/>
        </authorList>
    </citation>
    <scope>IDENTIFICATION</scope>
    <source>
        <strain evidence="3">R3-111a-1</strain>
    </source>
</reference>
<reference evidence="3" key="4">
    <citation type="journal article" date="2015" name="G3 (Bethesda)">
        <title>Genome sequences of three phytopathogenic species of the Magnaporthaceae family of fungi.</title>
        <authorList>
            <person name="Okagaki L.H."/>
            <person name="Nunes C.C."/>
            <person name="Sailsbery J."/>
            <person name="Clay B."/>
            <person name="Brown D."/>
            <person name="John T."/>
            <person name="Oh Y."/>
            <person name="Young N."/>
            <person name="Fitzgerald M."/>
            <person name="Haas B.J."/>
            <person name="Zeng Q."/>
            <person name="Young S."/>
            <person name="Adiconis X."/>
            <person name="Fan L."/>
            <person name="Levin J.Z."/>
            <person name="Mitchell T.K."/>
            <person name="Okubara P.A."/>
            <person name="Farman M.L."/>
            <person name="Kohn L.M."/>
            <person name="Birren B."/>
            <person name="Ma L.-J."/>
            <person name="Dean R.A."/>
        </authorList>
    </citation>
    <scope>NUCLEOTIDE SEQUENCE</scope>
    <source>
        <strain evidence="3">R3-111a-1</strain>
    </source>
</reference>
<dbReference type="EMBL" id="GL385397">
    <property type="protein sequence ID" value="EJT75480.1"/>
    <property type="molecule type" value="Genomic_DNA"/>
</dbReference>
<dbReference type="OrthoDB" id="4794810at2759"/>
<organism evidence="2">
    <name type="scientific">Gaeumannomyces tritici (strain R3-111a-1)</name>
    <name type="common">Wheat and barley take-all root rot fungus</name>
    <name type="synonym">Gaeumannomyces graminis var. tritici</name>
    <dbReference type="NCBI Taxonomy" id="644352"/>
    <lineage>
        <taxon>Eukaryota</taxon>
        <taxon>Fungi</taxon>
        <taxon>Dikarya</taxon>
        <taxon>Ascomycota</taxon>
        <taxon>Pezizomycotina</taxon>
        <taxon>Sordariomycetes</taxon>
        <taxon>Sordariomycetidae</taxon>
        <taxon>Magnaporthales</taxon>
        <taxon>Magnaporthaceae</taxon>
        <taxon>Gaeumannomyces</taxon>
    </lineage>
</organism>
<dbReference type="Proteomes" id="UP000006039">
    <property type="component" value="Unassembled WGS sequence"/>
</dbReference>
<protein>
    <recommendedName>
        <fullName evidence="1">DUF7053 domain-containing protein</fullName>
    </recommendedName>
</protein>
<evidence type="ECO:0000313" key="4">
    <source>
        <dbReference type="Proteomes" id="UP000006039"/>
    </source>
</evidence>
<dbReference type="VEuPathDB" id="FungiDB:GGTG_05413"/>
<feature type="domain" description="DUF7053" evidence="1">
    <location>
        <begin position="10"/>
        <end position="178"/>
    </location>
</feature>
<dbReference type="eggNOG" id="ENOG502SVDW">
    <property type="taxonomic scope" value="Eukaryota"/>
</dbReference>
<dbReference type="PANTHER" id="PTHR38117">
    <property type="entry name" value="NACHT AND WD40 DOMAIN PROTEIN"/>
    <property type="match status" value="1"/>
</dbReference>
<dbReference type="PANTHER" id="PTHR38117:SF1">
    <property type="entry name" value="DUF3074 DOMAIN-CONTAINING PROTEIN"/>
    <property type="match status" value="1"/>
</dbReference>
<reference evidence="2" key="3">
    <citation type="submission" date="2010-09" db="EMBL/GenBank/DDBJ databases">
        <title>Annotation of Gaeumannomyces graminis var. tritici R3-111a-1.</title>
        <authorList>
            <consortium name="The Broad Institute Genome Sequencing Platform"/>
            <person name="Ma L.-J."/>
            <person name="Dead R."/>
            <person name="Young S.K."/>
            <person name="Zeng Q."/>
            <person name="Gargeya S."/>
            <person name="Fitzgerald M."/>
            <person name="Haas B."/>
            <person name="Abouelleil A."/>
            <person name="Alvarado L."/>
            <person name="Arachchi H.M."/>
            <person name="Berlin A."/>
            <person name="Brown A."/>
            <person name="Chapman S.B."/>
            <person name="Chen Z."/>
            <person name="Dunbar C."/>
            <person name="Freedman E."/>
            <person name="Gearin G."/>
            <person name="Gellesch M."/>
            <person name="Goldberg J."/>
            <person name="Griggs A."/>
            <person name="Gujja S."/>
            <person name="Heiman D."/>
            <person name="Howarth C."/>
            <person name="Larson L."/>
            <person name="Lui A."/>
            <person name="MacDonald P.J.P."/>
            <person name="Mehta T."/>
            <person name="Montmayeur A."/>
            <person name="Murphy C."/>
            <person name="Neiman D."/>
            <person name="Pearson M."/>
            <person name="Priest M."/>
            <person name="Roberts A."/>
            <person name="Saif S."/>
            <person name="Shea T."/>
            <person name="Shenoy N."/>
            <person name="Sisk P."/>
            <person name="Stolte C."/>
            <person name="Sykes S."/>
            <person name="Yandava C."/>
            <person name="Wortman J."/>
            <person name="Nusbaum C."/>
            <person name="Birren B."/>
        </authorList>
    </citation>
    <scope>NUCLEOTIDE SEQUENCE</scope>
    <source>
        <strain evidence="2">R3-111a-1</strain>
    </source>
</reference>
<keyword evidence="4" id="KW-1185">Reference proteome</keyword>
<evidence type="ECO:0000313" key="2">
    <source>
        <dbReference type="EMBL" id="EJT75480.1"/>
    </source>
</evidence>
<reference evidence="2" key="2">
    <citation type="submission" date="2010-07" db="EMBL/GenBank/DDBJ databases">
        <authorList>
            <consortium name="The Broad Institute Genome Sequencing Platform"/>
            <consortium name="Broad Institute Genome Sequencing Center for Infectious Disease"/>
            <person name="Ma L.-J."/>
            <person name="Dead R."/>
            <person name="Young S."/>
            <person name="Zeng Q."/>
            <person name="Koehrsen M."/>
            <person name="Alvarado L."/>
            <person name="Berlin A."/>
            <person name="Chapman S.B."/>
            <person name="Chen Z."/>
            <person name="Freedman E."/>
            <person name="Gellesch M."/>
            <person name="Goldberg J."/>
            <person name="Griggs A."/>
            <person name="Gujja S."/>
            <person name="Heilman E.R."/>
            <person name="Heiman D."/>
            <person name="Hepburn T."/>
            <person name="Howarth C."/>
            <person name="Jen D."/>
            <person name="Larson L."/>
            <person name="Mehta T."/>
            <person name="Neiman D."/>
            <person name="Pearson M."/>
            <person name="Roberts A."/>
            <person name="Saif S."/>
            <person name="Shea T."/>
            <person name="Shenoy N."/>
            <person name="Sisk P."/>
            <person name="Stolte C."/>
            <person name="Sykes S."/>
            <person name="Walk T."/>
            <person name="White J."/>
            <person name="Yandava C."/>
            <person name="Haas B."/>
            <person name="Nusbaum C."/>
            <person name="Birren B."/>
        </authorList>
    </citation>
    <scope>NUCLEOTIDE SEQUENCE</scope>
    <source>
        <strain evidence="2">R3-111a-1</strain>
    </source>
</reference>
<accession>J3NVV1</accession>
<dbReference type="STRING" id="644352.J3NVV1"/>
<reference evidence="4" key="1">
    <citation type="submission" date="2010-07" db="EMBL/GenBank/DDBJ databases">
        <title>The genome sequence of Gaeumannomyces graminis var. tritici strain R3-111a-1.</title>
        <authorList>
            <consortium name="The Broad Institute Genome Sequencing Platform"/>
            <person name="Ma L.-J."/>
            <person name="Dead R."/>
            <person name="Young S."/>
            <person name="Zeng Q."/>
            <person name="Koehrsen M."/>
            <person name="Alvarado L."/>
            <person name="Berlin A."/>
            <person name="Chapman S.B."/>
            <person name="Chen Z."/>
            <person name="Freedman E."/>
            <person name="Gellesch M."/>
            <person name="Goldberg J."/>
            <person name="Griggs A."/>
            <person name="Gujja S."/>
            <person name="Heilman E.R."/>
            <person name="Heiman D."/>
            <person name="Hepburn T."/>
            <person name="Howarth C."/>
            <person name="Jen D."/>
            <person name="Larson L."/>
            <person name="Mehta T."/>
            <person name="Neiman D."/>
            <person name="Pearson M."/>
            <person name="Roberts A."/>
            <person name="Saif S."/>
            <person name="Shea T."/>
            <person name="Shenoy N."/>
            <person name="Sisk P."/>
            <person name="Stolte C."/>
            <person name="Sykes S."/>
            <person name="Walk T."/>
            <person name="White J."/>
            <person name="Yandava C."/>
            <person name="Haas B."/>
            <person name="Nusbaum C."/>
            <person name="Birren B."/>
        </authorList>
    </citation>
    <scope>NUCLEOTIDE SEQUENCE [LARGE SCALE GENOMIC DNA]</scope>
    <source>
        <strain evidence="4">R3-111a-1</strain>
    </source>
</reference>
<dbReference type="GeneID" id="20345871"/>
<sequence length="188" mass="20601">MSSILNGTANVLHKTKLPAGATREQGVAMLHDHAFYLSCDPHLVKQSELKPDDARVKDAAPPPPPERVASAAVAGRARRFYEVHDLVHNLPGGLWDSNVVSTNEITDIEAGLFVRIRSPMAVVMDTFWEIRAVEGEEGAWELVEEITISASRLIVGLVKSLCEGGWEKIHEKMMERLKAELAAKKAAA</sequence>
<gene>
    <name evidence="3" type="primary">20345871</name>
    <name evidence="2" type="ORF">GGTG_05413</name>
</gene>
<evidence type="ECO:0000259" key="1">
    <source>
        <dbReference type="Pfam" id="PF23155"/>
    </source>
</evidence>
<proteinExistence type="predicted"/>
<dbReference type="AlphaFoldDB" id="J3NVV1"/>
<evidence type="ECO:0000313" key="3">
    <source>
        <dbReference type="EnsemblFungi" id="EJT75480"/>
    </source>
</evidence>